<dbReference type="EMBL" id="BAQP01000065">
    <property type="protein sequence ID" value="GBQ23063.1"/>
    <property type="molecule type" value="Genomic_DNA"/>
</dbReference>
<evidence type="ECO:0000313" key="1">
    <source>
        <dbReference type="EMBL" id="GBQ23063.1"/>
    </source>
</evidence>
<organism evidence="1 2">
    <name type="scientific">Gluconacetobacter sacchari DSM 12717</name>
    <dbReference type="NCBI Taxonomy" id="1307940"/>
    <lineage>
        <taxon>Bacteria</taxon>
        <taxon>Pseudomonadati</taxon>
        <taxon>Pseudomonadota</taxon>
        <taxon>Alphaproteobacteria</taxon>
        <taxon>Acetobacterales</taxon>
        <taxon>Acetobacteraceae</taxon>
        <taxon>Gluconacetobacter</taxon>
    </lineage>
</organism>
<evidence type="ECO:0000313" key="2">
    <source>
        <dbReference type="Proteomes" id="UP001060895"/>
    </source>
</evidence>
<proteinExistence type="predicted"/>
<protein>
    <submittedName>
        <fullName evidence="1">Uncharacterized protein</fullName>
    </submittedName>
</protein>
<keyword evidence="2" id="KW-1185">Reference proteome</keyword>
<reference evidence="1" key="1">
    <citation type="submission" date="2013-04" db="EMBL/GenBank/DDBJ databases">
        <title>The genome sequencing project of 58 acetic acid bacteria.</title>
        <authorList>
            <person name="Okamoto-Kainuma A."/>
            <person name="Ishikawa M."/>
            <person name="Umino S."/>
            <person name="Koizumi Y."/>
            <person name="Shiwa Y."/>
            <person name="Yoshikawa H."/>
            <person name="Matsutani M."/>
            <person name="Matsushita K."/>
        </authorList>
    </citation>
    <scope>NUCLEOTIDE SEQUENCE</scope>
    <source>
        <strain evidence="1">DSM 12717</strain>
    </source>
</reference>
<accession>A0ABQ0P5G7</accession>
<comment type="caution">
    <text evidence="1">The sequence shown here is derived from an EMBL/GenBank/DDBJ whole genome shotgun (WGS) entry which is preliminary data.</text>
</comment>
<sequence>MEDPLLTHPTQTPYGDRHPADSLLPCRHGLALARTDLLLIVASLTGASDARGNAKQVRGWLDAAQSRTACRTEAKFLVVHAVARAVVPGHARFGLVANLHEMDSFVREAIASLPVSAGQGSYGQ</sequence>
<dbReference type="Proteomes" id="UP001060895">
    <property type="component" value="Unassembled WGS sequence"/>
</dbReference>
<name>A0ABQ0P5G7_9PROT</name>
<gene>
    <name evidence="1" type="ORF">AA12717_1378</name>
</gene>